<protein>
    <recommendedName>
        <fullName evidence="3">ArsR family transcriptional regulator</fullName>
    </recommendedName>
</protein>
<evidence type="ECO:0000313" key="1">
    <source>
        <dbReference type="EMBL" id="NEV00449.1"/>
    </source>
</evidence>
<accession>A0A6P1BQ52</accession>
<dbReference type="Proteomes" id="UP000468531">
    <property type="component" value="Unassembled WGS sequence"/>
</dbReference>
<dbReference type="AlphaFoldDB" id="A0A6P1BQ52"/>
<evidence type="ECO:0008006" key="3">
    <source>
        <dbReference type="Google" id="ProtNLM"/>
    </source>
</evidence>
<sequence length="68" mass="7728">MNDREKILSALREKPLKVYQIMRRANVANEEACQTLLLKMRDDGLVKFDIHKGLWQISGTAARGPTST</sequence>
<proteinExistence type="predicted"/>
<name>A0A6P1BQ52_9BRAD</name>
<dbReference type="EMBL" id="VKHP01000178">
    <property type="protein sequence ID" value="NEV00449.1"/>
    <property type="molecule type" value="Genomic_DNA"/>
</dbReference>
<reference evidence="1 2" key="1">
    <citation type="journal article" date="2020" name="Arch. Microbiol.">
        <title>Bradyrhizobium uaiense sp. nov., a new highly efficient cowpea symbiont.</title>
        <authorList>
            <person name="Cabral Michel D."/>
            <person name="Azarias Guimaraes A."/>
            <person name="Martins da Costa E."/>
            <person name="Soares de Carvalho T."/>
            <person name="Balsanelli E."/>
            <person name="Willems A."/>
            <person name="Maltempi de Souza E."/>
            <person name="de Souza Moreira F.M."/>
        </authorList>
    </citation>
    <scope>NUCLEOTIDE SEQUENCE [LARGE SCALE GENOMIC DNA]</scope>
    <source>
        <strain evidence="1 2">UFLA 03-164</strain>
    </source>
</reference>
<dbReference type="RefSeq" id="WP_163160007.1">
    <property type="nucleotide sequence ID" value="NZ_VKHP01000178.1"/>
</dbReference>
<keyword evidence="2" id="KW-1185">Reference proteome</keyword>
<gene>
    <name evidence="1" type="ORF">FNJ47_32705</name>
</gene>
<comment type="caution">
    <text evidence="1">The sequence shown here is derived from an EMBL/GenBank/DDBJ whole genome shotgun (WGS) entry which is preliminary data.</text>
</comment>
<evidence type="ECO:0000313" key="2">
    <source>
        <dbReference type="Proteomes" id="UP000468531"/>
    </source>
</evidence>
<organism evidence="1 2">
    <name type="scientific">Bradyrhizobium uaiense</name>
    <dbReference type="NCBI Taxonomy" id="2594946"/>
    <lineage>
        <taxon>Bacteria</taxon>
        <taxon>Pseudomonadati</taxon>
        <taxon>Pseudomonadota</taxon>
        <taxon>Alphaproteobacteria</taxon>
        <taxon>Hyphomicrobiales</taxon>
        <taxon>Nitrobacteraceae</taxon>
        <taxon>Bradyrhizobium</taxon>
    </lineage>
</organism>